<dbReference type="InterPro" id="IPR013783">
    <property type="entry name" value="Ig-like_fold"/>
</dbReference>
<dbReference type="CDD" id="cd00063">
    <property type="entry name" value="FN3"/>
    <property type="match status" value="1"/>
</dbReference>
<evidence type="ECO:0000259" key="1">
    <source>
        <dbReference type="PROSITE" id="PS50853"/>
    </source>
</evidence>
<dbReference type="PROSITE" id="PS50853">
    <property type="entry name" value="FN3"/>
    <property type="match status" value="1"/>
</dbReference>
<name>A0A412IKU0_9BACE</name>
<protein>
    <submittedName>
        <fullName evidence="2">DUF4493 domain-containing protein</fullName>
    </submittedName>
</protein>
<dbReference type="Pfam" id="PF14900">
    <property type="entry name" value="DUF4493"/>
    <property type="match status" value="1"/>
</dbReference>
<dbReference type="InterPro" id="IPR025112">
    <property type="entry name" value="PCMD"/>
</dbReference>
<dbReference type="InterPro" id="IPR027840">
    <property type="entry name" value="DUF4493"/>
</dbReference>
<evidence type="ECO:0000313" key="2">
    <source>
        <dbReference type="EMBL" id="RGS38241.1"/>
    </source>
</evidence>
<feature type="domain" description="Fibronectin type-III" evidence="1">
    <location>
        <begin position="250"/>
        <end position="346"/>
    </location>
</feature>
<evidence type="ECO:0000313" key="3">
    <source>
        <dbReference type="Proteomes" id="UP000283341"/>
    </source>
</evidence>
<organism evidence="2 3">
    <name type="scientific">Bacteroides cellulosilyticus</name>
    <dbReference type="NCBI Taxonomy" id="246787"/>
    <lineage>
        <taxon>Bacteria</taxon>
        <taxon>Pseudomonadati</taxon>
        <taxon>Bacteroidota</taxon>
        <taxon>Bacteroidia</taxon>
        <taxon>Bacteroidales</taxon>
        <taxon>Bacteroidaceae</taxon>
        <taxon>Bacteroides</taxon>
    </lineage>
</organism>
<reference evidence="2 3" key="1">
    <citation type="submission" date="2018-08" db="EMBL/GenBank/DDBJ databases">
        <title>A genome reference for cultivated species of the human gut microbiota.</title>
        <authorList>
            <person name="Zou Y."/>
            <person name="Xue W."/>
            <person name="Luo G."/>
        </authorList>
    </citation>
    <scope>NUCLEOTIDE SEQUENCE [LARGE SCALE GENOMIC DNA]</scope>
    <source>
        <strain evidence="2 3">AF22-3AC</strain>
    </source>
</reference>
<comment type="caution">
    <text evidence="2">The sequence shown here is derived from an EMBL/GenBank/DDBJ whole genome shotgun (WGS) entry which is preliminary data.</text>
</comment>
<dbReference type="Gene3D" id="2.60.40.10">
    <property type="entry name" value="Immunoglobulins"/>
    <property type="match status" value="1"/>
</dbReference>
<dbReference type="InterPro" id="IPR038653">
    <property type="entry name" value="Put_CMD_sf"/>
</dbReference>
<proteinExistence type="predicted"/>
<dbReference type="Proteomes" id="UP000283341">
    <property type="component" value="Unassembled WGS sequence"/>
</dbReference>
<gene>
    <name evidence="2" type="ORF">DWX97_07760</name>
</gene>
<dbReference type="Gene3D" id="2.60.120.890">
    <property type="entry name" value="BT2081, beta-jelly-roll domain"/>
    <property type="match status" value="1"/>
</dbReference>
<sequence>MKNIYLKVSVLLLSFIIWSCQNEETVSDKGYLRVNVDTFVSVITQETRVAADYNPKQIAVRILDSSNKVVRSVTDWTELSGVQLELEAGTYTINASSNGFDGSESGFDIPYYAGSAQVTIPKGKEVTANIICTLANVKVTVNFDATFVQAFQSAAATIASKVPGVNSLNFVMGTTGKSAYFPVGDLTATIAVTNKTGEKFSQNNEIINVKARDHYILNYKVASSGNGGVDVVVDGTEKTYTYTFEVPTKSTTKLQVKAANAWSNFAYLEGEIVSSASTLDDTGMTFEYQTSGASSWTTLSPVKEGDLFKATLKGLTPNTTYSYRLKYSDGTEEYISDAVSFTTEVATALVNGNMDDWYQSGKTWYAASEGYFTENGGSFWDSSNPGTTTGAGALVNVNPTQGNSVTVHTAGGKSAELKSQYASAFGIGKFAAASLYAGSFNSLVGTNGAKIDFGQPFTSRPTRLHGFFRYTAGTIDYVGSNTPSNLGIISGSTPDVCSIYIALTTRTYQVDNTDTSTFIDYENDSGIVAYGELPVSECVSTDGLWKEFNIDLKYRTLTTKPTHIIIVCSSSKYGDYFTGSTGSLMYLDDLELVYGDTPTLK</sequence>
<dbReference type="EMBL" id="QRVJ01000004">
    <property type="protein sequence ID" value="RGS38241.1"/>
    <property type="molecule type" value="Genomic_DNA"/>
</dbReference>
<dbReference type="AlphaFoldDB" id="A0A412IKU0"/>
<accession>A0A412IKU0</accession>
<dbReference type="InterPro" id="IPR003961">
    <property type="entry name" value="FN3_dom"/>
</dbReference>
<dbReference type="RefSeq" id="WP_118402222.1">
    <property type="nucleotide sequence ID" value="NZ_JADNFX010000027.1"/>
</dbReference>
<dbReference type="Pfam" id="PF13201">
    <property type="entry name" value="PCMD"/>
    <property type="match status" value="1"/>
</dbReference>